<dbReference type="Proteomes" id="UP001595387">
    <property type="component" value="Unassembled WGS sequence"/>
</dbReference>
<accession>A0ABV7A9P6</accession>
<comment type="caution">
    <text evidence="1">The sequence shown here is derived from an EMBL/GenBank/DDBJ whole genome shotgun (WGS) entry which is preliminary data.</text>
</comment>
<organism evidence="1 2">
    <name type="scientific">Virgibacillus sediminis</name>
    <dbReference type="NCBI Taxonomy" id="202260"/>
    <lineage>
        <taxon>Bacteria</taxon>
        <taxon>Bacillati</taxon>
        <taxon>Bacillota</taxon>
        <taxon>Bacilli</taxon>
        <taxon>Bacillales</taxon>
        <taxon>Bacillaceae</taxon>
        <taxon>Virgibacillus</taxon>
    </lineage>
</organism>
<proteinExistence type="predicted"/>
<protein>
    <submittedName>
        <fullName evidence="1">Uncharacterized protein</fullName>
    </submittedName>
</protein>
<dbReference type="RefSeq" id="WP_390307805.1">
    <property type="nucleotide sequence ID" value="NZ_JBHRRZ010000039.1"/>
</dbReference>
<evidence type="ECO:0000313" key="2">
    <source>
        <dbReference type="Proteomes" id="UP001595387"/>
    </source>
</evidence>
<sequence length="46" mass="5220">MQLDSVIMGEFFCMVVVRYATSYSEILLGVEDREIMEENSRVGGSQ</sequence>
<name>A0ABV7A9P6_9BACI</name>
<keyword evidence="2" id="KW-1185">Reference proteome</keyword>
<dbReference type="EMBL" id="JBHRRZ010000039">
    <property type="protein sequence ID" value="MFC2949837.1"/>
    <property type="molecule type" value="Genomic_DNA"/>
</dbReference>
<reference evidence="2" key="1">
    <citation type="journal article" date="2019" name="Int. J. Syst. Evol. Microbiol.">
        <title>The Global Catalogue of Microorganisms (GCM) 10K type strain sequencing project: providing services to taxonomists for standard genome sequencing and annotation.</title>
        <authorList>
            <consortium name="The Broad Institute Genomics Platform"/>
            <consortium name="The Broad Institute Genome Sequencing Center for Infectious Disease"/>
            <person name="Wu L."/>
            <person name="Ma J."/>
        </authorList>
    </citation>
    <scope>NUCLEOTIDE SEQUENCE [LARGE SCALE GENOMIC DNA]</scope>
    <source>
        <strain evidence="2">KCTC 13193</strain>
    </source>
</reference>
<gene>
    <name evidence="1" type="ORF">ACFODW_16055</name>
</gene>
<evidence type="ECO:0000313" key="1">
    <source>
        <dbReference type="EMBL" id="MFC2949837.1"/>
    </source>
</evidence>